<dbReference type="EMBL" id="NMUH01000750">
    <property type="protein sequence ID" value="MQL84282.1"/>
    <property type="molecule type" value="Genomic_DNA"/>
</dbReference>
<protein>
    <submittedName>
        <fullName evidence="2">Uncharacterized protein</fullName>
    </submittedName>
</protein>
<sequence>MCPLAVQKLRLAWRYPGRCFLNPLPPSIPDSLPSYKYVALVLHNNTRFVFAFVAAVSFWFFAALVVEGHGGCARRRARLR</sequence>
<proteinExistence type="predicted"/>
<evidence type="ECO:0000256" key="1">
    <source>
        <dbReference type="SAM" id="Phobius"/>
    </source>
</evidence>
<feature type="transmembrane region" description="Helical" evidence="1">
    <location>
        <begin position="48"/>
        <end position="66"/>
    </location>
</feature>
<accession>A0A843UEM7</accession>
<reference evidence="2" key="1">
    <citation type="submission" date="2017-07" db="EMBL/GenBank/DDBJ databases">
        <title>Taro Niue Genome Assembly and Annotation.</title>
        <authorList>
            <person name="Atibalentja N."/>
            <person name="Keating K."/>
            <person name="Fields C.J."/>
        </authorList>
    </citation>
    <scope>NUCLEOTIDE SEQUENCE</scope>
    <source>
        <strain evidence="2">Niue_2</strain>
        <tissue evidence="2">Leaf</tissue>
    </source>
</reference>
<name>A0A843UEM7_COLES</name>
<keyword evidence="1" id="KW-0472">Membrane</keyword>
<evidence type="ECO:0000313" key="3">
    <source>
        <dbReference type="Proteomes" id="UP000652761"/>
    </source>
</evidence>
<dbReference type="AlphaFoldDB" id="A0A843UEM7"/>
<comment type="caution">
    <text evidence="2">The sequence shown here is derived from an EMBL/GenBank/DDBJ whole genome shotgun (WGS) entry which is preliminary data.</text>
</comment>
<dbReference type="Proteomes" id="UP000652761">
    <property type="component" value="Unassembled WGS sequence"/>
</dbReference>
<evidence type="ECO:0000313" key="2">
    <source>
        <dbReference type="EMBL" id="MQL84282.1"/>
    </source>
</evidence>
<keyword evidence="3" id="KW-1185">Reference proteome</keyword>
<gene>
    <name evidence="2" type="ORF">Taro_016775</name>
</gene>
<keyword evidence="1" id="KW-1133">Transmembrane helix</keyword>
<keyword evidence="1" id="KW-0812">Transmembrane</keyword>
<organism evidence="2 3">
    <name type="scientific">Colocasia esculenta</name>
    <name type="common">Wild taro</name>
    <name type="synonym">Arum esculentum</name>
    <dbReference type="NCBI Taxonomy" id="4460"/>
    <lineage>
        <taxon>Eukaryota</taxon>
        <taxon>Viridiplantae</taxon>
        <taxon>Streptophyta</taxon>
        <taxon>Embryophyta</taxon>
        <taxon>Tracheophyta</taxon>
        <taxon>Spermatophyta</taxon>
        <taxon>Magnoliopsida</taxon>
        <taxon>Liliopsida</taxon>
        <taxon>Araceae</taxon>
        <taxon>Aroideae</taxon>
        <taxon>Colocasieae</taxon>
        <taxon>Colocasia</taxon>
    </lineage>
</organism>